<dbReference type="EMBL" id="LHYI01000019">
    <property type="protein sequence ID" value="KXB08418.1"/>
    <property type="molecule type" value="Genomic_DNA"/>
</dbReference>
<protein>
    <recommendedName>
        <fullName evidence="3">Alpha-galactosidase NEW3 domain-containing protein</fullName>
    </recommendedName>
</protein>
<feature type="non-terminal residue" evidence="1">
    <location>
        <position position="108"/>
    </location>
</feature>
<keyword evidence="2" id="KW-1185">Reference proteome</keyword>
<gene>
    <name evidence="1" type="ORF">AKJ55_01065</name>
</gene>
<accession>A0ABR5TJK7</accession>
<reference evidence="1 2" key="1">
    <citation type="journal article" date="2016" name="Sci. Rep.">
        <title>Metabolic traits of an uncultured archaeal lineage -MSBL1- from brine pools of the Red Sea.</title>
        <authorList>
            <person name="Mwirichia R."/>
            <person name="Alam I."/>
            <person name="Rashid M."/>
            <person name="Vinu M."/>
            <person name="Ba-Alawi W."/>
            <person name="Anthony Kamau A."/>
            <person name="Kamanda Ngugi D."/>
            <person name="Goker M."/>
            <person name="Klenk H.P."/>
            <person name="Bajic V."/>
            <person name="Stingl U."/>
        </authorList>
    </citation>
    <scope>NUCLEOTIDE SEQUENCE [LARGE SCALE GENOMIC DNA]</scope>
    <source>
        <strain evidence="1">SCGC-AAA382M17</strain>
    </source>
</reference>
<proteinExistence type="predicted"/>
<comment type="caution">
    <text evidence="1">The sequence shown here is derived from an EMBL/GenBank/DDBJ whole genome shotgun (WGS) entry which is preliminary data.</text>
</comment>
<sequence length="108" mass="12207">MGFHVSQASEAVALYTPYTKISVPPGETINYTIDLINKSSAIKNVEISLVGFPKEWHYDIKSEGWNISRLAVLPDEEVPEDNDEVIKIALDDSFVNLSQYFYESIHLT</sequence>
<name>A0ABR5TJK7_9EURY</name>
<evidence type="ECO:0000313" key="1">
    <source>
        <dbReference type="EMBL" id="KXB08418.1"/>
    </source>
</evidence>
<organism evidence="1 2">
    <name type="scientific">candidate division MSBL1 archaeon SCGC-AAA382M17</name>
    <dbReference type="NCBI Taxonomy" id="1698284"/>
    <lineage>
        <taxon>Archaea</taxon>
        <taxon>Methanobacteriati</taxon>
        <taxon>Methanobacteriota</taxon>
        <taxon>candidate division MSBL1</taxon>
    </lineage>
</organism>
<evidence type="ECO:0000313" key="2">
    <source>
        <dbReference type="Proteomes" id="UP000070633"/>
    </source>
</evidence>
<evidence type="ECO:0008006" key="3">
    <source>
        <dbReference type="Google" id="ProtNLM"/>
    </source>
</evidence>
<dbReference type="Proteomes" id="UP000070633">
    <property type="component" value="Unassembled WGS sequence"/>
</dbReference>